<comment type="caution">
    <text evidence="3">The sequence shown here is derived from an EMBL/GenBank/DDBJ whole genome shotgun (WGS) entry which is preliminary data.</text>
</comment>
<dbReference type="AlphaFoldDB" id="A0A9P8BTM7"/>
<reference evidence="3" key="1">
    <citation type="submission" date="2021-06" db="EMBL/GenBank/DDBJ databases">
        <title>Genome Sequence of Mortierella hyaline Strain SCG-10, a Cold-Adapted, Nitrate-Reducing Fungus Isolated from Soil in Minnesota, USA.</title>
        <authorList>
            <person name="Aldossari N."/>
        </authorList>
    </citation>
    <scope>NUCLEOTIDE SEQUENCE</scope>
    <source>
        <strain evidence="3">SCG-10</strain>
    </source>
</reference>
<keyword evidence="1" id="KW-0175">Coiled coil</keyword>
<feature type="region of interest" description="Disordered" evidence="2">
    <location>
        <begin position="18"/>
        <end position="45"/>
    </location>
</feature>
<proteinExistence type="predicted"/>
<name>A0A9P8BTM7_9FUNG</name>
<feature type="coiled-coil region" evidence="1">
    <location>
        <begin position="52"/>
        <end position="79"/>
    </location>
</feature>
<accession>A0A9P8BTM7</accession>
<dbReference type="EMBL" id="JAHRHY010000012">
    <property type="protein sequence ID" value="KAG9065127.1"/>
    <property type="molecule type" value="Genomic_DNA"/>
</dbReference>
<protein>
    <submittedName>
        <fullName evidence="3">Uncharacterized protein</fullName>
    </submittedName>
</protein>
<feature type="region of interest" description="Disordered" evidence="2">
    <location>
        <begin position="183"/>
        <end position="206"/>
    </location>
</feature>
<gene>
    <name evidence="3" type="ORF">KI688_002449</name>
</gene>
<dbReference type="Proteomes" id="UP000707451">
    <property type="component" value="Unassembled WGS sequence"/>
</dbReference>
<evidence type="ECO:0000256" key="2">
    <source>
        <dbReference type="SAM" id="MobiDB-lite"/>
    </source>
</evidence>
<evidence type="ECO:0000313" key="3">
    <source>
        <dbReference type="EMBL" id="KAG9065127.1"/>
    </source>
</evidence>
<keyword evidence="4" id="KW-1185">Reference proteome</keyword>
<evidence type="ECO:0000256" key="1">
    <source>
        <dbReference type="SAM" id="Coils"/>
    </source>
</evidence>
<organism evidence="3 4">
    <name type="scientific">Linnemannia hyalina</name>
    <dbReference type="NCBI Taxonomy" id="64524"/>
    <lineage>
        <taxon>Eukaryota</taxon>
        <taxon>Fungi</taxon>
        <taxon>Fungi incertae sedis</taxon>
        <taxon>Mucoromycota</taxon>
        <taxon>Mortierellomycotina</taxon>
        <taxon>Mortierellomycetes</taxon>
        <taxon>Mortierellales</taxon>
        <taxon>Mortierellaceae</taxon>
        <taxon>Linnemannia</taxon>
    </lineage>
</organism>
<dbReference type="OrthoDB" id="2436605at2759"/>
<evidence type="ECO:0000313" key="4">
    <source>
        <dbReference type="Proteomes" id="UP000707451"/>
    </source>
</evidence>
<feature type="compositionally biased region" description="Low complexity" evidence="2">
    <location>
        <begin position="184"/>
        <end position="203"/>
    </location>
</feature>
<sequence>MDSILDLAAQFNLTPSPSAVADPLSLSSSSQQQQPRETPPTQQVQVPRSIRVAGLVLDIERTQRQLAQMESQLRDIRKLQLAEDFSSHSINDRIRCLDTFADQIMLLHQNQAQLLDRLNRTSSSFSYDGDSRHSHHQQQDVIIMDPQYHHDFVELFYQIQDEVPKIDGNLRALLGWNQQQQQDSSLMGRTSSSSASSTLTSRSQNATTLDRLKTSLDGLTSLSQQQLEILEASSKLQANLIKVLQSSSSSSTMKHTMK</sequence>